<dbReference type="GO" id="GO:0046872">
    <property type="term" value="F:metal ion binding"/>
    <property type="evidence" value="ECO:0007669"/>
    <property type="project" value="UniProtKB-KW"/>
</dbReference>
<name>A0A2D2CUI7_METT3</name>
<dbReference type="InterPro" id="IPR006067">
    <property type="entry name" value="NO2/SO3_Rdtase_4Fe4S_dom"/>
</dbReference>
<evidence type="ECO:0000256" key="5">
    <source>
        <dbReference type="ARBA" id="ARBA00023004"/>
    </source>
</evidence>
<evidence type="ECO:0000256" key="4">
    <source>
        <dbReference type="ARBA" id="ARBA00023002"/>
    </source>
</evidence>
<dbReference type="EMBL" id="CP023737">
    <property type="protein sequence ID" value="ATQ66512.1"/>
    <property type="molecule type" value="Genomic_DNA"/>
</dbReference>
<feature type="domain" description="Nitrite/Sulfite reductase ferredoxin-like" evidence="8">
    <location>
        <begin position="356"/>
        <end position="415"/>
    </location>
</feature>
<keyword evidence="2" id="KW-0349">Heme</keyword>
<sequence>MTAHDPTLPPRPNAAPIGYAYDEHDRAFVRERVAEFRGQVERRLAGALTEEEFRPFRLMNGLYLQLHAYMLRVAIPYGTLTSRQMRRLAEIADRWDKGYGHFTTRQNLQYNWPKLVDVPDILEALADVDMHAIQTSGNCIRNVTADHFAGVAADEIEDPRATAEFLRQWSSAHAEFSFLPRKFKIAVTGAEHDRAAVKVHDIGLRIVTNDAGEIGYEVIVGGGLGRTPFIGKVLREFLPRADLLAFLEAVLRVYNRFGRRDNKYKARIKILVHETGIDEIRAQVEAEFAAMDRAPFAYDGEEFARVAGFFGTPPYEDLPERSEALEKAKAESAAFAAFAAVNVAPHRQAGYAIVTVSLKPIGGIPGDATSAQMRALADAADTYGFGELRVSHEQNIILPHVKKDDLLALWRDLDAAGLATANAGLVSDIISCPGLDYCALATARSIPIAQAISKRFSDLERQRQIGPLGIKISGCINACGHHHVGAIGILGLEKKGVESYQITLGGDPTLDAAIGELIGPGVSAEEVPDVIENLVELYLAERQEAERFIDTCRRIGHKRFKESARREGEDGSGI</sequence>
<keyword evidence="5" id="KW-0408">Iron</keyword>
<accession>A0A2D2CUI7</accession>
<keyword evidence="4" id="KW-0560">Oxidoreductase</keyword>
<dbReference type="SUPFAM" id="SSF56014">
    <property type="entry name" value="Nitrite and sulphite reductase 4Fe-4S domain-like"/>
    <property type="match status" value="2"/>
</dbReference>
<evidence type="ECO:0000313" key="9">
    <source>
        <dbReference type="EMBL" id="ATQ66512.1"/>
    </source>
</evidence>
<dbReference type="Gene3D" id="3.90.480.20">
    <property type="match status" value="2"/>
</dbReference>
<keyword evidence="1" id="KW-0004">4Fe-4S</keyword>
<keyword evidence="6" id="KW-0411">Iron-sulfur</keyword>
<dbReference type="InterPro" id="IPR005117">
    <property type="entry name" value="NiRdtase/SiRdtase_haem-b_fer"/>
</dbReference>
<evidence type="ECO:0000256" key="6">
    <source>
        <dbReference type="ARBA" id="ARBA00023014"/>
    </source>
</evidence>
<gene>
    <name evidence="9" type="ORF">CQW49_00335</name>
</gene>
<feature type="domain" description="Nitrite/Sulfite reductase ferredoxin-like" evidence="8">
    <location>
        <begin position="69"/>
        <end position="127"/>
    </location>
</feature>
<keyword evidence="10" id="KW-1185">Reference proteome</keyword>
<dbReference type="Pfam" id="PF01077">
    <property type="entry name" value="NIR_SIR"/>
    <property type="match status" value="2"/>
</dbReference>
<evidence type="ECO:0000256" key="1">
    <source>
        <dbReference type="ARBA" id="ARBA00022485"/>
    </source>
</evidence>
<protein>
    <submittedName>
        <fullName evidence="9">Sulfite reductase</fullName>
    </submittedName>
</protein>
<evidence type="ECO:0000259" key="7">
    <source>
        <dbReference type="Pfam" id="PF01077"/>
    </source>
</evidence>
<evidence type="ECO:0000256" key="3">
    <source>
        <dbReference type="ARBA" id="ARBA00022723"/>
    </source>
</evidence>
<dbReference type="PANTHER" id="PTHR32439:SF9">
    <property type="entry name" value="BLR3264 PROTEIN"/>
    <property type="match status" value="1"/>
</dbReference>
<dbReference type="KEGG" id="mtw:CQW49_00335"/>
<reference evidence="10" key="1">
    <citation type="submission" date="2017-10" db="EMBL/GenBank/DDBJ databases">
        <title>Completed PacBio SMRT sequence of Methylosinus trichosporium OB3b reveals presence of a third large plasmid.</title>
        <authorList>
            <person name="Charles T.C."/>
            <person name="Lynch M.D.J."/>
            <person name="Heil J.R."/>
            <person name="Cheng J."/>
        </authorList>
    </citation>
    <scope>NUCLEOTIDE SEQUENCE [LARGE SCALE GENOMIC DNA]</scope>
    <source>
        <strain evidence="10">OB3b</strain>
    </source>
</reference>
<organism evidence="9 10">
    <name type="scientific">Methylosinus trichosporium (strain ATCC 35070 / NCIMB 11131 / UNIQEM 75 / OB3b)</name>
    <dbReference type="NCBI Taxonomy" id="595536"/>
    <lineage>
        <taxon>Bacteria</taxon>
        <taxon>Pseudomonadati</taxon>
        <taxon>Pseudomonadota</taxon>
        <taxon>Alphaproteobacteria</taxon>
        <taxon>Hyphomicrobiales</taxon>
        <taxon>Methylocystaceae</taxon>
        <taxon>Methylosinus</taxon>
    </lineage>
</organism>
<dbReference type="PANTHER" id="PTHR32439">
    <property type="entry name" value="FERREDOXIN--NITRITE REDUCTASE, CHLOROPLASTIC"/>
    <property type="match status" value="1"/>
</dbReference>
<dbReference type="GO" id="GO:0051539">
    <property type="term" value="F:4 iron, 4 sulfur cluster binding"/>
    <property type="evidence" value="ECO:0007669"/>
    <property type="project" value="UniProtKB-KW"/>
</dbReference>
<dbReference type="RefSeq" id="WP_003611240.1">
    <property type="nucleotide sequence ID" value="NZ_ADVE02000001.1"/>
</dbReference>
<dbReference type="Gene3D" id="3.30.413.10">
    <property type="entry name" value="Sulfite Reductase Hemoprotein, domain 1"/>
    <property type="match status" value="2"/>
</dbReference>
<evidence type="ECO:0000256" key="2">
    <source>
        <dbReference type="ARBA" id="ARBA00022617"/>
    </source>
</evidence>
<evidence type="ECO:0000259" key="8">
    <source>
        <dbReference type="Pfam" id="PF03460"/>
    </source>
</evidence>
<dbReference type="Pfam" id="PF03460">
    <property type="entry name" value="NIR_SIR_ferr"/>
    <property type="match status" value="2"/>
</dbReference>
<dbReference type="STRING" id="595536.GCA_000178815_00876"/>
<feature type="domain" description="Nitrite/sulphite reductase 4Fe-4S" evidence="7">
    <location>
        <begin position="136"/>
        <end position="288"/>
    </location>
</feature>
<dbReference type="GO" id="GO:0016491">
    <property type="term" value="F:oxidoreductase activity"/>
    <property type="evidence" value="ECO:0007669"/>
    <property type="project" value="UniProtKB-KW"/>
</dbReference>
<dbReference type="InterPro" id="IPR036136">
    <property type="entry name" value="Nit/Sulf_reduc_fer-like_dom_sf"/>
</dbReference>
<dbReference type="GO" id="GO:0020037">
    <property type="term" value="F:heme binding"/>
    <property type="evidence" value="ECO:0007669"/>
    <property type="project" value="InterPro"/>
</dbReference>
<dbReference type="InterPro" id="IPR045854">
    <property type="entry name" value="NO2/SO3_Rdtase_4Fe4S_sf"/>
</dbReference>
<feature type="domain" description="Nitrite/sulphite reductase 4Fe-4S" evidence="7">
    <location>
        <begin position="427"/>
        <end position="564"/>
    </location>
</feature>
<dbReference type="InterPro" id="IPR051329">
    <property type="entry name" value="NIR_SIR_4Fe-4S"/>
</dbReference>
<keyword evidence="3" id="KW-0479">Metal-binding</keyword>
<dbReference type="AlphaFoldDB" id="A0A2D2CUI7"/>
<evidence type="ECO:0000313" key="10">
    <source>
        <dbReference type="Proteomes" id="UP000230709"/>
    </source>
</evidence>
<dbReference type="SUPFAM" id="SSF55124">
    <property type="entry name" value="Nitrite/Sulfite reductase N-terminal domain-like"/>
    <property type="match status" value="2"/>
</dbReference>
<dbReference type="Proteomes" id="UP000230709">
    <property type="component" value="Chromosome"/>
</dbReference>
<proteinExistence type="predicted"/>